<keyword evidence="4 5" id="KW-0067">ATP-binding</keyword>
<keyword evidence="7" id="KW-1133">Transmembrane helix</keyword>
<feature type="region of interest" description="Disordered" evidence="6">
    <location>
        <begin position="1041"/>
        <end position="1081"/>
    </location>
</feature>
<dbReference type="PROSITE" id="PS00107">
    <property type="entry name" value="PROTEIN_KINASE_ATP"/>
    <property type="match status" value="1"/>
</dbReference>
<name>A0A518HFF7_9BACT</name>
<gene>
    <name evidence="9" type="primary">pkn1</name>
    <name evidence="9" type="ORF">ElP_75320</name>
</gene>
<dbReference type="PANTHER" id="PTHR43289">
    <property type="entry name" value="MITOGEN-ACTIVATED PROTEIN KINASE KINASE KINASE 20-RELATED"/>
    <property type="match status" value="1"/>
</dbReference>
<feature type="domain" description="Protein kinase" evidence="8">
    <location>
        <begin position="80"/>
        <end position="377"/>
    </location>
</feature>
<dbReference type="Pfam" id="PF00069">
    <property type="entry name" value="Pkinase"/>
    <property type="match status" value="1"/>
</dbReference>
<dbReference type="GO" id="GO:0005524">
    <property type="term" value="F:ATP binding"/>
    <property type="evidence" value="ECO:0007669"/>
    <property type="project" value="UniProtKB-UniRule"/>
</dbReference>
<dbReference type="InterPro" id="IPR019734">
    <property type="entry name" value="TPR_rpt"/>
</dbReference>
<evidence type="ECO:0000256" key="2">
    <source>
        <dbReference type="ARBA" id="ARBA00022741"/>
    </source>
</evidence>
<dbReference type="InterPro" id="IPR017441">
    <property type="entry name" value="Protein_kinase_ATP_BS"/>
</dbReference>
<protein>
    <submittedName>
        <fullName evidence="9">Serine/threonine-protein kinase Pkn1</fullName>
        <ecNumber evidence="9">2.7.11.1</ecNumber>
    </submittedName>
</protein>
<dbReference type="GO" id="GO:0004674">
    <property type="term" value="F:protein serine/threonine kinase activity"/>
    <property type="evidence" value="ECO:0007669"/>
    <property type="project" value="UniProtKB-EC"/>
</dbReference>
<dbReference type="InterPro" id="IPR000719">
    <property type="entry name" value="Prot_kinase_dom"/>
</dbReference>
<evidence type="ECO:0000259" key="8">
    <source>
        <dbReference type="PROSITE" id="PS50011"/>
    </source>
</evidence>
<keyword evidence="7" id="KW-0812">Transmembrane</keyword>
<feature type="transmembrane region" description="Helical" evidence="7">
    <location>
        <begin position="402"/>
        <end position="429"/>
    </location>
</feature>
<accession>A0A518HFF7</accession>
<keyword evidence="2 5" id="KW-0547">Nucleotide-binding</keyword>
<proteinExistence type="predicted"/>
<dbReference type="KEGG" id="tpla:ElP_75320"/>
<evidence type="ECO:0000256" key="3">
    <source>
        <dbReference type="ARBA" id="ARBA00022777"/>
    </source>
</evidence>
<evidence type="ECO:0000256" key="6">
    <source>
        <dbReference type="SAM" id="MobiDB-lite"/>
    </source>
</evidence>
<evidence type="ECO:0000256" key="7">
    <source>
        <dbReference type="SAM" id="Phobius"/>
    </source>
</evidence>
<keyword evidence="1 9" id="KW-0808">Transferase</keyword>
<geneLocation type="plasmid" evidence="10">
    <name>pelp_3</name>
</geneLocation>
<evidence type="ECO:0000256" key="5">
    <source>
        <dbReference type="PROSITE-ProRule" id="PRU10141"/>
    </source>
</evidence>
<dbReference type="EC" id="2.7.11.1" evidence="9"/>
<dbReference type="InterPro" id="IPR011009">
    <property type="entry name" value="Kinase-like_dom_sf"/>
</dbReference>
<dbReference type="PROSITE" id="PS00108">
    <property type="entry name" value="PROTEIN_KINASE_ST"/>
    <property type="match status" value="1"/>
</dbReference>
<dbReference type="EMBL" id="CP036429">
    <property type="protein sequence ID" value="QDV39561.1"/>
    <property type="molecule type" value="Genomic_DNA"/>
</dbReference>
<dbReference type="RefSeq" id="WP_145279739.1">
    <property type="nucleotide sequence ID" value="NZ_CP036429.1"/>
</dbReference>
<dbReference type="SUPFAM" id="SSF56112">
    <property type="entry name" value="Protein kinase-like (PK-like)"/>
    <property type="match status" value="1"/>
</dbReference>
<evidence type="ECO:0000256" key="1">
    <source>
        <dbReference type="ARBA" id="ARBA00022679"/>
    </source>
</evidence>
<evidence type="ECO:0000313" key="9">
    <source>
        <dbReference type="EMBL" id="QDV39561.1"/>
    </source>
</evidence>
<dbReference type="AlphaFoldDB" id="A0A518HFF7"/>
<dbReference type="SUPFAM" id="SSF48452">
    <property type="entry name" value="TPR-like"/>
    <property type="match status" value="2"/>
</dbReference>
<dbReference type="InterPro" id="IPR011990">
    <property type="entry name" value="TPR-like_helical_dom_sf"/>
</dbReference>
<keyword evidence="10" id="KW-1185">Reference proteome</keyword>
<dbReference type="InterPro" id="IPR008271">
    <property type="entry name" value="Ser/Thr_kinase_AS"/>
</dbReference>
<evidence type="ECO:0000256" key="4">
    <source>
        <dbReference type="ARBA" id="ARBA00022840"/>
    </source>
</evidence>
<dbReference type="Proteomes" id="UP000317835">
    <property type="component" value="Plasmid pElP_3"/>
</dbReference>
<feature type="compositionally biased region" description="Basic and acidic residues" evidence="6">
    <location>
        <begin position="1071"/>
        <end position="1081"/>
    </location>
</feature>
<dbReference type="Gene3D" id="1.10.510.10">
    <property type="entry name" value="Transferase(Phosphotransferase) domain 1"/>
    <property type="match status" value="1"/>
</dbReference>
<dbReference type="SMART" id="SM00220">
    <property type="entry name" value="S_TKc"/>
    <property type="match status" value="1"/>
</dbReference>
<keyword evidence="3 9" id="KW-0418">Kinase</keyword>
<reference evidence="9 10" key="1">
    <citation type="submission" date="2019-02" db="EMBL/GenBank/DDBJ databases">
        <title>Deep-cultivation of Planctomycetes and their phenomic and genomic characterization uncovers novel biology.</title>
        <authorList>
            <person name="Wiegand S."/>
            <person name="Jogler M."/>
            <person name="Boedeker C."/>
            <person name="Pinto D."/>
            <person name="Vollmers J."/>
            <person name="Rivas-Marin E."/>
            <person name="Kohn T."/>
            <person name="Peeters S.H."/>
            <person name="Heuer A."/>
            <person name="Rast P."/>
            <person name="Oberbeckmann S."/>
            <person name="Bunk B."/>
            <person name="Jeske O."/>
            <person name="Meyerdierks A."/>
            <person name="Storesund J.E."/>
            <person name="Kallscheuer N."/>
            <person name="Luecker S."/>
            <person name="Lage O.M."/>
            <person name="Pohl T."/>
            <person name="Merkel B.J."/>
            <person name="Hornburger P."/>
            <person name="Mueller R.-W."/>
            <person name="Bruemmer F."/>
            <person name="Labrenz M."/>
            <person name="Spormann A.M."/>
            <person name="Op den Camp H."/>
            <person name="Overmann J."/>
            <person name="Amann R."/>
            <person name="Jetten M.S.M."/>
            <person name="Mascher T."/>
            <person name="Medema M.H."/>
            <person name="Devos D.P."/>
            <person name="Kaster A.-K."/>
            <person name="Ovreas L."/>
            <person name="Rohde M."/>
            <person name="Galperin M.Y."/>
            <person name="Jogler C."/>
        </authorList>
    </citation>
    <scope>NUCLEOTIDE SEQUENCE [LARGE SCALE GENOMIC DNA]</scope>
    <source>
        <strain evidence="9 10">ElP</strain>
        <plasmid evidence="10">pelp_3</plasmid>
    </source>
</reference>
<dbReference type="Pfam" id="PF13374">
    <property type="entry name" value="TPR_10"/>
    <property type="match status" value="1"/>
</dbReference>
<evidence type="ECO:0000313" key="10">
    <source>
        <dbReference type="Proteomes" id="UP000317835"/>
    </source>
</evidence>
<dbReference type="SMART" id="SM00028">
    <property type="entry name" value="TPR"/>
    <property type="match status" value="6"/>
</dbReference>
<dbReference type="OrthoDB" id="258731at2"/>
<keyword evidence="7" id="KW-0472">Membrane</keyword>
<sequence length="1081" mass="119364">MHQTAPNAEEIFLAALEIEGAEARSSYLDEVCGDPELRRHVEHLLALDARASGFLEPPASTPTLTVEAPNPLEGTVIGPYRLMEQIGEGGMGVVYVAEQLEPVRRRVALKVIKPGMDTEQVVARFEAERQALALMDHPNIARVIDAGMTASGRPYFVMELVRGIQITEYCDGEQLSIRDRLELFVLVCRAVQHAHQKGVIHRDLKPSNILVTVIDGEAVPKVIDFGVAKATGPALTDRSLFTCFHQLIGTPLYMSPEQAALTGVDVDTRSDIYSLGVLLYELLTGTTPFDSESLRRAAFDEMRRIICEEEPPRPSTRLSSLGVTLSTASAKRKADPRRLVLSLRSELDWVVMKALEKDRRRRYETANDFAADVLRYLTDRPVEACPPSAWYRLGKFARRNRLAFGIGSSLAASLVLGVLGLTAGLLAIARERSKAEERLVLARQAVDEMYTEVAEEWLADREQMTPLQRQFLEKALRFYTRFAAEPAADPEDRHKAAQALERVGQIQRAFGQTLEALSSSERAVARLTALAGEIPDRPEYRRSLSEALGSLAQLQGEAGRIVEAESTHRRAIAIHGELRRAGADRIESEELSLLYWHHYLLSEVLIAKGWGNAAKREADRAFEVAGQRLKETPNDPGARHEMALALIENAKFSEAFGRPAEAEELLRRAVAIIESPVAEKPAKAEYRAVLALGWNNLGVLLMNLGRQDHEAERLDDARAAFQQGDAVSEQLVEAYPHVVRYRSFRAGTLNNLGYALMHAGRLDEALDVHRRCLAIREQILAQYPDVPEHRADVSFSLGSVASALGKGGNWAQVLELIDRAVSDLRSALAASVGNSRYGDRLQDTLRRRAEARLKLGDHEAAAEDAHEMWHGGIPNSNQGRTAFNAYLTLRDCLTVARNDPELALERREEVADAYLDRARAMLNEAERCGAMNATGTVIVQLVTELAASDLTEVRDPVRAVRVAEGYLERHPGEAELWKALGLARYRAGDGDGAIQAVEEAKEIKGRLTTPLEFTLLAAAHASKGEMEVARGYFERARAASTEHWMSDTPQSLTEEAASLLGMDEPTGAARDPGDESRSEEM</sequence>
<feature type="binding site" evidence="5">
    <location>
        <position position="110"/>
    </location>
    <ligand>
        <name>ATP</name>
        <dbReference type="ChEBI" id="CHEBI:30616"/>
    </ligand>
</feature>
<organism evidence="9 10">
    <name type="scientific">Tautonia plasticadhaerens</name>
    <dbReference type="NCBI Taxonomy" id="2527974"/>
    <lineage>
        <taxon>Bacteria</taxon>
        <taxon>Pseudomonadati</taxon>
        <taxon>Planctomycetota</taxon>
        <taxon>Planctomycetia</taxon>
        <taxon>Isosphaerales</taxon>
        <taxon>Isosphaeraceae</taxon>
        <taxon>Tautonia</taxon>
    </lineage>
</organism>
<keyword evidence="9" id="KW-0614">Plasmid</keyword>
<dbReference type="Gene3D" id="3.30.200.20">
    <property type="entry name" value="Phosphorylase Kinase, domain 1"/>
    <property type="match status" value="1"/>
</dbReference>
<dbReference type="CDD" id="cd14014">
    <property type="entry name" value="STKc_PknB_like"/>
    <property type="match status" value="1"/>
</dbReference>
<dbReference type="Gene3D" id="1.25.40.10">
    <property type="entry name" value="Tetratricopeptide repeat domain"/>
    <property type="match status" value="4"/>
</dbReference>
<dbReference type="PANTHER" id="PTHR43289:SF6">
    <property type="entry name" value="SERINE_THREONINE-PROTEIN KINASE NEKL-3"/>
    <property type="match status" value="1"/>
</dbReference>
<dbReference type="PROSITE" id="PS50011">
    <property type="entry name" value="PROTEIN_KINASE_DOM"/>
    <property type="match status" value="1"/>
</dbReference>